<dbReference type="FunFam" id="3.40.50.10420:FF:000007">
    <property type="entry name" value="5-formyltetrahydrofolate cyclo-ligase"/>
    <property type="match status" value="1"/>
</dbReference>
<dbReference type="GO" id="GO:0046872">
    <property type="term" value="F:metal ion binding"/>
    <property type="evidence" value="ECO:0007669"/>
    <property type="project" value="UniProtKB-KW"/>
</dbReference>
<accession>A0A210PY18</accession>
<evidence type="ECO:0000256" key="4">
    <source>
        <dbReference type="ARBA" id="ARBA00036539"/>
    </source>
</evidence>
<dbReference type="InterPro" id="IPR037171">
    <property type="entry name" value="NagB/RpiA_transferase-like"/>
</dbReference>
<dbReference type="InterPro" id="IPR024185">
    <property type="entry name" value="FTHF_cligase-like_sf"/>
</dbReference>
<dbReference type="Pfam" id="PF01812">
    <property type="entry name" value="5-FTHF_cyc-lig"/>
    <property type="match status" value="1"/>
</dbReference>
<dbReference type="STRING" id="6573.A0A210PY18"/>
<keyword evidence="8" id="KW-0436">Ligase</keyword>
<dbReference type="EC" id="6.3.3.2" evidence="5 7"/>
<dbReference type="PANTHER" id="PTHR23407:SF1">
    <property type="entry name" value="5-FORMYLTETRAHYDROFOLATE CYCLO-LIGASE"/>
    <property type="match status" value="1"/>
</dbReference>
<keyword evidence="7" id="KW-0460">Magnesium</keyword>
<keyword evidence="3 6" id="KW-0067">ATP-binding</keyword>
<comment type="caution">
    <text evidence="8">The sequence shown here is derived from an EMBL/GenBank/DDBJ whole genome shotgun (WGS) entry which is preliminary data.</text>
</comment>
<gene>
    <name evidence="8" type="ORF">KP79_PYT14720</name>
</gene>
<evidence type="ECO:0000256" key="2">
    <source>
        <dbReference type="ARBA" id="ARBA00022741"/>
    </source>
</evidence>
<dbReference type="OrthoDB" id="2015992at2759"/>
<evidence type="ECO:0000256" key="6">
    <source>
        <dbReference type="PIRSR" id="PIRSR006806-1"/>
    </source>
</evidence>
<reference evidence="8 9" key="1">
    <citation type="journal article" date="2017" name="Nat. Ecol. Evol.">
        <title>Scallop genome provides insights into evolution of bilaterian karyotype and development.</title>
        <authorList>
            <person name="Wang S."/>
            <person name="Zhang J."/>
            <person name="Jiao W."/>
            <person name="Li J."/>
            <person name="Xun X."/>
            <person name="Sun Y."/>
            <person name="Guo X."/>
            <person name="Huan P."/>
            <person name="Dong B."/>
            <person name="Zhang L."/>
            <person name="Hu X."/>
            <person name="Sun X."/>
            <person name="Wang J."/>
            <person name="Zhao C."/>
            <person name="Wang Y."/>
            <person name="Wang D."/>
            <person name="Huang X."/>
            <person name="Wang R."/>
            <person name="Lv J."/>
            <person name="Li Y."/>
            <person name="Zhang Z."/>
            <person name="Liu B."/>
            <person name="Lu W."/>
            <person name="Hui Y."/>
            <person name="Liang J."/>
            <person name="Zhou Z."/>
            <person name="Hou R."/>
            <person name="Li X."/>
            <person name="Liu Y."/>
            <person name="Li H."/>
            <person name="Ning X."/>
            <person name="Lin Y."/>
            <person name="Zhao L."/>
            <person name="Xing Q."/>
            <person name="Dou J."/>
            <person name="Li Y."/>
            <person name="Mao J."/>
            <person name="Guo H."/>
            <person name="Dou H."/>
            <person name="Li T."/>
            <person name="Mu C."/>
            <person name="Jiang W."/>
            <person name="Fu Q."/>
            <person name="Fu X."/>
            <person name="Miao Y."/>
            <person name="Liu J."/>
            <person name="Yu Q."/>
            <person name="Li R."/>
            <person name="Liao H."/>
            <person name="Li X."/>
            <person name="Kong Y."/>
            <person name="Jiang Z."/>
            <person name="Chourrout D."/>
            <person name="Li R."/>
            <person name="Bao Z."/>
        </authorList>
    </citation>
    <scope>NUCLEOTIDE SEQUENCE [LARGE SCALE GENOMIC DNA]</scope>
    <source>
        <strain evidence="8 9">PY_sf001</strain>
    </source>
</reference>
<evidence type="ECO:0000256" key="1">
    <source>
        <dbReference type="ARBA" id="ARBA00010638"/>
    </source>
</evidence>
<dbReference type="EMBL" id="NEDP02005404">
    <property type="protein sequence ID" value="OWF41377.1"/>
    <property type="molecule type" value="Genomic_DNA"/>
</dbReference>
<dbReference type="GO" id="GO:0009396">
    <property type="term" value="P:folic acid-containing compound biosynthetic process"/>
    <property type="evidence" value="ECO:0007669"/>
    <property type="project" value="TreeGrafter"/>
</dbReference>
<evidence type="ECO:0000256" key="5">
    <source>
        <dbReference type="ARBA" id="ARBA00038966"/>
    </source>
</evidence>
<feature type="binding site" evidence="6">
    <location>
        <begin position="11"/>
        <end position="15"/>
    </location>
    <ligand>
        <name>ATP</name>
        <dbReference type="ChEBI" id="CHEBI:30616"/>
    </ligand>
</feature>
<keyword evidence="7" id="KW-0479">Metal-binding</keyword>
<feature type="binding site" evidence="6">
    <location>
        <begin position="144"/>
        <end position="152"/>
    </location>
    <ligand>
        <name>ATP</name>
        <dbReference type="ChEBI" id="CHEBI:30616"/>
    </ligand>
</feature>
<sequence>MSASAAIRSAKNVLRKEIKKRVAVLSEQEKEQQSRIVVEKLLKLPQIQNCQRVCLYLNMTDEVKTVPLLKTLLDTKKECFVPQYIGLVMKMVKLKSFEEYESLPMTKWKIKQPADDDLREDALNTGGLDVMVMPGLGFTKDGARLGRGKGYYDTYLEKCTKAGCLPFTVALAFNEQICDTVPTDTNDIPIDLVLYPSVGS</sequence>
<comment type="cofactor">
    <cofactor evidence="7">
        <name>Mg(2+)</name>
        <dbReference type="ChEBI" id="CHEBI:18420"/>
    </cofactor>
</comment>
<feature type="binding site" evidence="6">
    <location>
        <position position="57"/>
    </location>
    <ligand>
        <name>substrate</name>
    </ligand>
</feature>
<evidence type="ECO:0000313" key="8">
    <source>
        <dbReference type="EMBL" id="OWF41377.1"/>
    </source>
</evidence>
<dbReference type="Proteomes" id="UP000242188">
    <property type="component" value="Unassembled WGS sequence"/>
</dbReference>
<feature type="binding site" evidence="6">
    <location>
        <position position="62"/>
    </location>
    <ligand>
        <name>substrate</name>
    </ligand>
</feature>
<dbReference type="PIRSF" id="PIRSF006806">
    <property type="entry name" value="FTHF_cligase"/>
    <property type="match status" value="1"/>
</dbReference>
<dbReference type="SUPFAM" id="SSF100950">
    <property type="entry name" value="NagB/RpiA/CoA transferase-like"/>
    <property type="match status" value="1"/>
</dbReference>
<dbReference type="GO" id="GO:0005739">
    <property type="term" value="C:mitochondrion"/>
    <property type="evidence" value="ECO:0007669"/>
    <property type="project" value="TreeGrafter"/>
</dbReference>
<comment type="catalytic activity">
    <reaction evidence="4 7">
        <text>(6S)-5-formyl-5,6,7,8-tetrahydrofolate + ATP = (6R)-5,10-methenyltetrahydrofolate + ADP + phosphate</text>
        <dbReference type="Rhea" id="RHEA:10488"/>
        <dbReference type="ChEBI" id="CHEBI:30616"/>
        <dbReference type="ChEBI" id="CHEBI:43474"/>
        <dbReference type="ChEBI" id="CHEBI:57455"/>
        <dbReference type="ChEBI" id="CHEBI:57457"/>
        <dbReference type="ChEBI" id="CHEBI:456216"/>
        <dbReference type="EC" id="6.3.3.2"/>
    </reaction>
</comment>
<comment type="similarity">
    <text evidence="1 7">Belongs to the 5-formyltetrahydrofolate cyclo-ligase family.</text>
</comment>
<organism evidence="8 9">
    <name type="scientific">Mizuhopecten yessoensis</name>
    <name type="common">Japanese scallop</name>
    <name type="synonym">Patinopecten yessoensis</name>
    <dbReference type="NCBI Taxonomy" id="6573"/>
    <lineage>
        <taxon>Eukaryota</taxon>
        <taxon>Metazoa</taxon>
        <taxon>Spiralia</taxon>
        <taxon>Lophotrochozoa</taxon>
        <taxon>Mollusca</taxon>
        <taxon>Bivalvia</taxon>
        <taxon>Autobranchia</taxon>
        <taxon>Pteriomorphia</taxon>
        <taxon>Pectinida</taxon>
        <taxon>Pectinoidea</taxon>
        <taxon>Pectinidae</taxon>
        <taxon>Mizuhopecten</taxon>
    </lineage>
</organism>
<dbReference type="GO" id="GO:0030272">
    <property type="term" value="F:5-formyltetrahydrofolate cyclo-ligase activity"/>
    <property type="evidence" value="ECO:0007669"/>
    <property type="project" value="UniProtKB-EC"/>
</dbReference>
<dbReference type="InterPro" id="IPR002698">
    <property type="entry name" value="FTHF_cligase"/>
</dbReference>
<dbReference type="NCBIfam" id="TIGR02727">
    <property type="entry name" value="MTHFS_bact"/>
    <property type="match status" value="1"/>
</dbReference>
<dbReference type="PANTHER" id="PTHR23407">
    <property type="entry name" value="ATPASE INHIBITOR/5-FORMYLTETRAHYDROFOLATE CYCLO-LIGASE"/>
    <property type="match status" value="1"/>
</dbReference>
<dbReference type="GO" id="GO:0035999">
    <property type="term" value="P:tetrahydrofolate interconversion"/>
    <property type="evidence" value="ECO:0007669"/>
    <property type="project" value="TreeGrafter"/>
</dbReference>
<dbReference type="GO" id="GO:0005524">
    <property type="term" value="F:ATP binding"/>
    <property type="evidence" value="ECO:0007669"/>
    <property type="project" value="UniProtKB-KW"/>
</dbReference>
<evidence type="ECO:0000256" key="3">
    <source>
        <dbReference type="ARBA" id="ARBA00022840"/>
    </source>
</evidence>
<dbReference type="AlphaFoldDB" id="A0A210PY18"/>
<evidence type="ECO:0000313" key="9">
    <source>
        <dbReference type="Proteomes" id="UP000242188"/>
    </source>
</evidence>
<evidence type="ECO:0000256" key="7">
    <source>
        <dbReference type="RuleBase" id="RU361279"/>
    </source>
</evidence>
<dbReference type="Gene3D" id="3.40.50.10420">
    <property type="entry name" value="NagB/RpiA/CoA transferase-like"/>
    <property type="match status" value="1"/>
</dbReference>
<name>A0A210PY18_MIZYE</name>
<keyword evidence="9" id="KW-1185">Reference proteome</keyword>
<proteinExistence type="inferred from homology"/>
<keyword evidence="2 6" id="KW-0547">Nucleotide-binding</keyword>
<protein>
    <recommendedName>
        <fullName evidence="5 7">5-formyltetrahydrofolate cyclo-ligase</fullName>
        <ecNumber evidence="5 7">6.3.3.2</ecNumber>
    </recommendedName>
</protein>